<name>A0A7Z0UZD9_MORCA</name>
<proteinExistence type="predicted"/>
<evidence type="ECO:0000313" key="1">
    <source>
        <dbReference type="EMBL" id="OAV01458.1"/>
    </source>
</evidence>
<accession>A0A7Z0UZD9</accession>
<dbReference type="AlphaFoldDB" id="A0A7Z0UZD9"/>
<sequence>METMTNASYFIPGGKYLKVVTEPLAIASKIENEGVSKTVIGFGVSEITKKVVRTPQTSAIVDQLGAGSI</sequence>
<comment type="caution">
    <text evidence="1">The sequence shown here is derived from an EMBL/GenBank/DDBJ whole genome shotgun (WGS) entry which is preliminary data.</text>
</comment>
<protein>
    <submittedName>
        <fullName evidence="1">Uncharacterized protein</fullName>
    </submittedName>
</protein>
<evidence type="ECO:0000313" key="2">
    <source>
        <dbReference type="Proteomes" id="UP000078446"/>
    </source>
</evidence>
<dbReference type="Proteomes" id="UP000078446">
    <property type="component" value="Unassembled WGS sequence"/>
</dbReference>
<organism evidence="1 2">
    <name type="scientific">Moraxella catarrhalis</name>
    <name type="common">Branhamella catarrhalis</name>
    <dbReference type="NCBI Taxonomy" id="480"/>
    <lineage>
        <taxon>Bacteria</taxon>
        <taxon>Pseudomonadati</taxon>
        <taxon>Pseudomonadota</taxon>
        <taxon>Gammaproteobacteria</taxon>
        <taxon>Moraxellales</taxon>
        <taxon>Moraxellaceae</taxon>
        <taxon>Moraxella</taxon>
    </lineage>
</organism>
<dbReference type="EMBL" id="LXHE01000005">
    <property type="protein sequence ID" value="OAV01458.1"/>
    <property type="molecule type" value="Genomic_DNA"/>
</dbReference>
<reference evidence="1 2" key="1">
    <citation type="journal article" date="2016" name="Genome Biol. Evol.">
        <title>Comparative Genomic Analyses of the Moraxella catarrhalis Serosensitive and Seroresistant Lineages Demonstrate Their Independent Evolution.</title>
        <authorList>
            <person name="Earl J.P."/>
            <person name="de Vries S.P."/>
            <person name="Ahmed A."/>
            <person name="Powell E."/>
            <person name="Schultz M.P."/>
            <person name="Hermans P.W."/>
            <person name="Hill D.J."/>
            <person name="Zhou Z."/>
            <person name="Constantinidou C.I."/>
            <person name="Hu F.Z."/>
            <person name="Bootsma H.J."/>
            <person name="Ehrlich G.D."/>
        </authorList>
    </citation>
    <scope>NUCLEOTIDE SEQUENCE [LARGE SCALE GENOMIC DNA]</scope>
    <source>
        <strain evidence="1 2">Z7574</strain>
    </source>
</reference>
<gene>
    <name evidence="1" type="ORF">AO382_0733</name>
</gene>